<proteinExistence type="predicted"/>
<dbReference type="Proteomes" id="UP001162156">
    <property type="component" value="Unassembled WGS sequence"/>
</dbReference>
<dbReference type="AlphaFoldDB" id="A0AAV8X917"/>
<dbReference type="EMBL" id="JANEYF010003618">
    <property type="protein sequence ID" value="KAJ8935151.1"/>
    <property type="molecule type" value="Genomic_DNA"/>
</dbReference>
<name>A0AAV8X917_9CUCU</name>
<comment type="caution">
    <text evidence="1">The sequence shown here is derived from an EMBL/GenBank/DDBJ whole genome shotgun (WGS) entry which is preliminary data.</text>
</comment>
<evidence type="ECO:0000313" key="2">
    <source>
        <dbReference type="Proteomes" id="UP001162156"/>
    </source>
</evidence>
<organism evidence="1 2">
    <name type="scientific">Rhamnusium bicolor</name>
    <dbReference type="NCBI Taxonomy" id="1586634"/>
    <lineage>
        <taxon>Eukaryota</taxon>
        <taxon>Metazoa</taxon>
        <taxon>Ecdysozoa</taxon>
        <taxon>Arthropoda</taxon>
        <taxon>Hexapoda</taxon>
        <taxon>Insecta</taxon>
        <taxon>Pterygota</taxon>
        <taxon>Neoptera</taxon>
        <taxon>Endopterygota</taxon>
        <taxon>Coleoptera</taxon>
        <taxon>Polyphaga</taxon>
        <taxon>Cucujiformia</taxon>
        <taxon>Chrysomeloidea</taxon>
        <taxon>Cerambycidae</taxon>
        <taxon>Lepturinae</taxon>
        <taxon>Rhagiini</taxon>
        <taxon>Rhamnusium</taxon>
    </lineage>
</organism>
<sequence>MNYNKRFWVHPINSERLLYGKFHTLHFKLKQYPDKFFAFYRMSVSSFEELLSLVGPSIKKEDTQLRCAISEEERLSVTLR</sequence>
<protein>
    <submittedName>
        <fullName evidence="1">Uncharacterized protein</fullName>
    </submittedName>
</protein>
<gene>
    <name evidence="1" type="ORF">NQ314_012969</name>
</gene>
<keyword evidence="2" id="KW-1185">Reference proteome</keyword>
<accession>A0AAV8X917</accession>
<reference evidence="1" key="1">
    <citation type="journal article" date="2023" name="Insect Mol. Biol.">
        <title>Genome sequencing provides insights into the evolution of gene families encoding plant cell wall-degrading enzymes in longhorned beetles.</title>
        <authorList>
            <person name="Shin N.R."/>
            <person name="Okamura Y."/>
            <person name="Kirsch R."/>
            <person name="Pauchet Y."/>
        </authorList>
    </citation>
    <scope>NUCLEOTIDE SEQUENCE</scope>
    <source>
        <strain evidence="1">RBIC_L_NR</strain>
    </source>
</reference>
<evidence type="ECO:0000313" key="1">
    <source>
        <dbReference type="EMBL" id="KAJ8935151.1"/>
    </source>
</evidence>